<evidence type="ECO:0000313" key="1">
    <source>
        <dbReference type="EMBL" id="JAD38052.1"/>
    </source>
</evidence>
<dbReference type="AlphaFoldDB" id="A0A0A8ZTA2"/>
<organism evidence="1">
    <name type="scientific">Arundo donax</name>
    <name type="common">Giant reed</name>
    <name type="synonym">Donax arundinaceus</name>
    <dbReference type="NCBI Taxonomy" id="35708"/>
    <lineage>
        <taxon>Eukaryota</taxon>
        <taxon>Viridiplantae</taxon>
        <taxon>Streptophyta</taxon>
        <taxon>Embryophyta</taxon>
        <taxon>Tracheophyta</taxon>
        <taxon>Spermatophyta</taxon>
        <taxon>Magnoliopsida</taxon>
        <taxon>Liliopsida</taxon>
        <taxon>Poales</taxon>
        <taxon>Poaceae</taxon>
        <taxon>PACMAD clade</taxon>
        <taxon>Arundinoideae</taxon>
        <taxon>Arundineae</taxon>
        <taxon>Arundo</taxon>
    </lineage>
</organism>
<dbReference type="EMBL" id="GBRH01259843">
    <property type="protein sequence ID" value="JAD38052.1"/>
    <property type="molecule type" value="Transcribed_RNA"/>
</dbReference>
<proteinExistence type="predicted"/>
<reference evidence="1" key="2">
    <citation type="journal article" date="2015" name="Data Brief">
        <title>Shoot transcriptome of the giant reed, Arundo donax.</title>
        <authorList>
            <person name="Barrero R.A."/>
            <person name="Guerrero F.D."/>
            <person name="Moolhuijzen P."/>
            <person name="Goolsby J.A."/>
            <person name="Tidwell J."/>
            <person name="Bellgard S.E."/>
            <person name="Bellgard M.I."/>
        </authorList>
    </citation>
    <scope>NUCLEOTIDE SEQUENCE</scope>
    <source>
        <tissue evidence="1">Shoot tissue taken approximately 20 cm above the soil surface</tissue>
    </source>
</reference>
<name>A0A0A8ZTA2_ARUDO</name>
<protein>
    <submittedName>
        <fullName evidence="1">Uncharacterized protein</fullName>
    </submittedName>
</protein>
<reference evidence="1" key="1">
    <citation type="submission" date="2014-09" db="EMBL/GenBank/DDBJ databases">
        <authorList>
            <person name="Magalhaes I.L.F."/>
            <person name="Oliveira U."/>
            <person name="Santos F.R."/>
            <person name="Vidigal T.H.D.A."/>
            <person name="Brescovit A.D."/>
            <person name="Santos A.J."/>
        </authorList>
    </citation>
    <scope>NUCLEOTIDE SEQUENCE</scope>
    <source>
        <tissue evidence="1">Shoot tissue taken approximately 20 cm above the soil surface</tissue>
    </source>
</reference>
<accession>A0A0A8ZTA2</accession>
<sequence length="22" mass="2510">MLLMPIGKQCLKPYAMSYDFGC</sequence>